<gene>
    <name evidence="3" type="ORF">FHS27_003501</name>
</gene>
<evidence type="ECO:0000256" key="1">
    <source>
        <dbReference type="SAM" id="SignalP"/>
    </source>
</evidence>
<dbReference type="Pfam" id="PF00884">
    <property type="entry name" value="Sulfatase"/>
    <property type="match status" value="1"/>
</dbReference>
<keyword evidence="4" id="KW-1185">Reference proteome</keyword>
<feature type="domain" description="Sulfatase N-terminal" evidence="2">
    <location>
        <begin position="33"/>
        <end position="360"/>
    </location>
</feature>
<accession>A0A7W5E023</accession>
<evidence type="ECO:0000313" key="3">
    <source>
        <dbReference type="EMBL" id="MBB3207676.1"/>
    </source>
</evidence>
<reference evidence="3 4" key="1">
    <citation type="submission" date="2020-08" db="EMBL/GenBank/DDBJ databases">
        <title>Genomic Encyclopedia of Type Strains, Phase III (KMG-III): the genomes of soil and plant-associated and newly described type strains.</title>
        <authorList>
            <person name="Whitman W."/>
        </authorList>
    </citation>
    <scope>NUCLEOTIDE SEQUENCE [LARGE SCALE GENOMIC DNA]</scope>
    <source>
        <strain evidence="3 4">CECT 8075</strain>
    </source>
</reference>
<protein>
    <submittedName>
        <fullName evidence="3">Arylsulfatase</fullName>
        <ecNumber evidence="3">3.1.6.1</ecNumber>
    </submittedName>
</protein>
<dbReference type="Gene3D" id="3.30.1120.10">
    <property type="match status" value="1"/>
</dbReference>
<feature type="signal peptide" evidence="1">
    <location>
        <begin position="1"/>
        <end position="27"/>
    </location>
</feature>
<dbReference type="InterPro" id="IPR052701">
    <property type="entry name" value="GAG_Ulvan_Degrading_Sulfatases"/>
</dbReference>
<sequence length="520" mass="59167">MSFYSLRCRMMVAALIACSLAPLSTQAEESKRPNIVIIWGDDIGRANISQYTHGLMGYQTPNIDRVAREGMMFTDYYAEQSCTAGRASFIMGQHGMRTGLTKVGLPGAELGMQVEDPTIAGLLKPLGYATGQFGKNHLGDRDEMLPTNHGFDEFYGNLYHLNAEEEPELPDYPKDPEFRKKYGPRGVLHSFSDGRIQDTGPLTRKRMETIDDDVADRAADFMERQTKAEKPFFVWVNFTHMHFRTHIKPESRGQSGRWMSEYADAMIDHDKNVGTVLDKIDELGITDNTFVMYSTDNGPHMNSWPDAAMTPFRSEKNSNWEGAYRVPAMVRYPGKIKPGTISNEIVSHLDWLPTILAMAGESEIKEKLLKGHKAIGRDYKVHLDGYNLLPYLTGEEEKGPRESFIYCNDDQQLTGLRFDNWKLVFLEQRVAGTLQIWAEPFVSLRLPKIFNLRTDPYERADITSNTYYDWLLDHAFLLVPAQDYVGKFLATFKEFPPRQEAASFNLDDVMRKLKESGGGR</sequence>
<proteinExistence type="predicted"/>
<dbReference type="CDD" id="cd16142">
    <property type="entry name" value="ARS_like"/>
    <property type="match status" value="1"/>
</dbReference>
<dbReference type="PANTHER" id="PTHR43751:SF2">
    <property type="entry name" value="SULFATASE N-TERMINAL DOMAIN-CONTAINING PROTEIN"/>
    <property type="match status" value="1"/>
</dbReference>
<dbReference type="AlphaFoldDB" id="A0A7W5E023"/>
<dbReference type="InterPro" id="IPR000917">
    <property type="entry name" value="Sulfatase_N"/>
</dbReference>
<dbReference type="Gene3D" id="3.40.720.10">
    <property type="entry name" value="Alkaline Phosphatase, subunit A"/>
    <property type="match status" value="1"/>
</dbReference>
<keyword evidence="1" id="KW-0732">Signal</keyword>
<keyword evidence="3" id="KW-0378">Hydrolase</keyword>
<feature type="chain" id="PRO_5031422097" evidence="1">
    <location>
        <begin position="28"/>
        <end position="520"/>
    </location>
</feature>
<name>A0A7W5E023_9BACT</name>
<evidence type="ECO:0000259" key="2">
    <source>
        <dbReference type="Pfam" id="PF00884"/>
    </source>
</evidence>
<dbReference type="EMBL" id="JACHXU010000011">
    <property type="protein sequence ID" value="MBB3207676.1"/>
    <property type="molecule type" value="Genomic_DNA"/>
</dbReference>
<evidence type="ECO:0000313" key="4">
    <source>
        <dbReference type="Proteomes" id="UP000536179"/>
    </source>
</evidence>
<dbReference type="GO" id="GO:0004065">
    <property type="term" value="F:arylsulfatase activity"/>
    <property type="evidence" value="ECO:0007669"/>
    <property type="project" value="UniProtKB-EC"/>
</dbReference>
<comment type="caution">
    <text evidence="3">The sequence shown here is derived from an EMBL/GenBank/DDBJ whole genome shotgun (WGS) entry which is preliminary data.</text>
</comment>
<dbReference type="InterPro" id="IPR017850">
    <property type="entry name" value="Alkaline_phosphatase_core_sf"/>
</dbReference>
<dbReference type="SUPFAM" id="SSF53649">
    <property type="entry name" value="Alkaline phosphatase-like"/>
    <property type="match status" value="1"/>
</dbReference>
<organism evidence="3 4">
    <name type="scientific">Aporhodopirellula rubra</name>
    <dbReference type="NCBI Taxonomy" id="980271"/>
    <lineage>
        <taxon>Bacteria</taxon>
        <taxon>Pseudomonadati</taxon>
        <taxon>Planctomycetota</taxon>
        <taxon>Planctomycetia</taxon>
        <taxon>Pirellulales</taxon>
        <taxon>Pirellulaceae</taxon>
        <taxon>Aporhodopirellula</taxon>
    </lineage>
</organism>
<dbReference type="PANTHER" id="PTHR43751">
    <property type="entry name" value="SULFATASE"/>
    <property type="match status" value="1"/>
</dbReference>
<dbReference type="Proteomes" id="UP000536179">
    <property type="component" value="Unassembled WGS sequence"/>
</dbReference>
<dbReference type="EC" id="3.1.6.1" evidence="3"/>